<reference evidence="1" key="1">
    <citation type="submission" date="2023-06" db="EMBL/GenBank/DDBJ databases">
        <authorList>
            <consortium name="Lawrence Berkeley National Laboratory"/>
            <person name="Ahrendt S."/>
            <person name="Sahu N."/>
            <person name="Indic B."/>
            <person name="Wong-Bajracharya J."/>
            <person name="Merenyi Z."/>
            <person name="Ke H.-M."/>
            <person name="Monk M."/>
            <person name="Kocsube S."/>
            <person name="Drula E."/>
            <person name="Lipzen A."/>
            <person name="Balint B."/>
            <person name="Henrissat B."/>
            <person name="Andreopoulos B."/>
            <person name="Martin F.M."/>
            <person name="Harder C.B."/>
            <person name="Rigling D."/>
            <person name="Ford K.L."/>
            <person name="Foster G.D."/>
            <person name="Pangilinan J."/>
            <person name="Papanicolaou A."/>
            <person name="Barry K."/>
            <person name="LaButti K."/>
            <person name="Viragh M."/>
            <person name="Koriabine M."/>
            <person name="Yan M."/>
            <person name="Riley R."/>
            <person name="Champramary S."/>
            <person name="Plett K.L."/>
            <person name="Tsai I.J."/>
            <person name="Slot J."/>
            <person name="Sipos G."/>
            <person name="Plett J."/>
            <person name="Nagy L.G."/>
            <person name="Grigoriev I.V."/>
        </authorList>
    </citation>
    <scope>NUCLEOTIDE SEQUENCE</scope>
    <source>
        <strain evidence="1">FPL87.14</strain>
    </source>
</reference>
<evidence type="ECO:0000313" key="1">
    <source>
        <dbReference type="EMBL" id="KAK0434453.1"/>
    </source>
</evidence>
<dbReference type="AlphaFoldDB" id="A0AA39J1N2"/>
<sequence length="103" mass="11841">MLHGVSAFGTRLSFYSYDKQTRIFPKRISPGRERETDSAPSVRCVHIVLETASFFDDFPVVRRPAQVQLMLRHHCSKMRLASFDSGLKVISEYTVKGSWKMSE</sequence>
<dbReference type="Proteomes" id="UP001175226">
    <property type="component" value="Unassembled WGS sequence"/>
</dbReference>
<proteinExistence type="predicted"/>
<protein>
    <submittedName>
        <fullName evidence="1">Uncharacterized protein</fullName>
    </submittedName>
</protein>
<gene>
    <name evidence="1" type="ORF">EV421DRAFT_1839943</name>
</gene>
<dbReference type="EMBL" id="JAUEPT010000071">
    <property type="protein sequence ID" value="KAK0434453.1"/>
    <property type="molecule type" value="Genomic_DNA"/>
</dbReference>
<organism evidence="1 2">
    <name type="scientific">Armillaria borealis</name>
    <dbReference type="NCBI Taxonomy" id="47425"/>
    <lineage>
        <taxon>Eukaryota</taxon>
        <taxon>Fungi</taxon>
        <taxon>Dikarya</taxon>
        <taxon>Basidiomycota</taxon>
        <taxon>Agaricomycotina</taxon>
        <taxon>Agaricomycetes</taxon>
        <taxon>Agaricomycetidae</taxon>
        <taxon>Agaricales</taxon>
        <taxon>Marasmiineae</taxon>
        <taxon>Physalacriaceae</taxon>
        <taxon>Armillaria</taxon>
    </lineage>
</organism>
<keyword evidence="2" id="KW-1185">Reference proteome</keyword>
<accession>A0AA39J1N2</accession>
<comment type="caution">
    <text evidence="1">The sequence shown here is derived from an EMBL/GenBank/DDBJ whole genome shotgun (WGS) entry which is preliminary data.</text>
</comment>
<evidence type="ECO:0000313" key="2">
    <source>
        <dbReference type="Proteomes" id="UP001175226"/>
    </source>
</evidence>
<name>A0AA39J1N2_9AGAR</name>